<dbReference type="PANTHER" id="PTHR11609:SF5">
    <property type="entry name" value="PHOSPHORIBOSYLAMINOIMIDAZOLE CARBOXYLASE"/>
    <property type="match status" value="1"/>
</dbReference>
<keyword evidence="4 5" id="KW-0436">Ligase</keyword>
<dbReference type="InterPro" id="IPR040686">
    <property type="entry name" value="PurK_C"/>
</dbReference>
<feature type="binding site" evidence="4">
    <location>
        <begin position="193"/>
        <end position="196"/>
    </location>
    <ligand>
        <name>ATP</name>
        <dbReference type="ChEBI" id="CHEBI:30616"/>
    </ligand>
</feature>
<evidence type="ECO:0000256" key="5">
    <source>
        <dbReference type="RuleBase" id="RU361200"/>
    </source>
</evidence>
<comment type="pathway">
    <text evidence="4 5">Purine metabolism; IMP biosynthesis via de novo pathway; 5-amino-1-(5-phospho-D-ribosyl)imidazole-4-carboxylate from 5-amino-1-(5-phospho-D-ribosyl)imidazole (N5-CAIR route): step 1/2.</text>
</comment>
<dbReference type="GO" id="GO:0006189">
    <property type="term" value="P:'de novo' IMP biosynthetic process"/>
    <property type="evidence" value="ECO:0007669"/>
    <property type="project" value="UniProtKB-UniRule"/>
</dbReference>
<dbReference type="EMBL" id="VJND01000005">
    <property type="protein sequence ID" value="TSE25842.1"/>
    <property type="molecule type" value="Genomic_DNA"/>
</dbReference>
<feature type="binding site" evidence="4">
    <location>
        <position position="158"/>
    </location>
    <ligand>
        <name>ATP</name>
        <dbReference type="ChEBI" id="CHEBI:30616"/>
    </ligand>
</feature>
<keyword evidence="3 4" id="KW-0067">ATP-binding</keyword>
<keyword evidence="8" id="KW-1185">Reference proteome</keyword>
<evidence type="ECO:0000313" key="7">
    <source>
        <dbReference type="EMBL" id="TSE25842.1"/>
    </source>
</evidence>
<dbReference type="InterPro" id="IPR011054">
    <property type="entry name" value="Rudment_hybrid_motif"/>
</dbReference>
<dbReference type="SUPFAM" id="SSF51246">
    <property type="entry name" value="Rudiment single hybrid motif"/>
    <property type="match status" value="1"/>
</dbReference>
<dbReference type="Pfam" id="PF17769">
    <property type="entry name" value="PurK_C"/>
    <property type="match status" value="1"/>
</dbReference>
<protein>
    <recommendedName>
        <fullName evidence="4 5">N5-carboxyaminoimidazole ribonucleotide synthase</fullName>
        <shortName evidence="4 5">N5-CAIR synthase</shortName>
        <ecNumber evidence="4 5">6.3.4.18</ecNumber>
    </recommendedName>
    <alternativeName>
        <fullName evidence="4 5">5-(carboxyamino)imidazole ribonucleotide synthetase</fullName>
    </alternativeName>
</protein>
<dbReference type="InterPro" id="IPR054350">
    <property type="entry name" value="PurT/PurK_preATP-grasp"/>
</dbReference>
<dbReference type="SUPFAM" id="SSF56059">
    <property type="entry name" value="Glutathione synthetase ATP-binding domain-like"/>
    <property type="match status" value="1"/>
</dbReference>
<dbReference type="HAMAP" id="MF_01928">
    <property type="entry name" value="PurK"/>
    <property type="match status" value="1"/>
</dbReference>
<comment type="subunit">
    <text evidence="4 5">Homodimer.</text>
</comment>
<gene>
    <name evidence="4 5 7" type="primary">purK</name>
    <name evidence="7" type="ORF">Tsedi_01066</name>
</gene>
<dbReference type="InterPro" id="IPR013815">
    <property type="entry name" value="ATP_grasp_subdomain_1"/>
</dbReference>
<feature type="binding site" evidence="4">
    <location>
        <begin position="283"/>
        <end position="284"/>
    </location>
    <ligand>
        <name>ATP</name>
        <dbReference type="ChEBI" id="CHEBI:30616"/>
    </ligand>
</feature>
<dbReference type="InterPro" id="IPR003135">
    <property type="entry name" value="ATP-grasp_carboxylate-amine"/>
</dbReference>
<dbReference type="GO" id="GO:0046872">
    <property type="term" value="F:metal ion binding"/>
    <property type="evidence" value="ECO:0007669"/>
    <property type="project" value="InterPro"/>
</dbReference>
<feature type="binding site" evidence="4">
    <location>
        <begin position="163"/>
        <end position="169"/>
    </location>
    <ligand>
        <name>ATP</name>
        <dbReference type="ChEBI" id="CHEBI:30616"/>
    </ligand>
</feature>
<dbReference type="GO" id="GO:0004638">
    <property type="term" value="F:phosphoribosylaminoimidazole carboxylase activity"/>
    <property type="evidence" value="ECO:0007669"/>
    <property type="project" value="InterPro"/>
</dbReference>
<dbReference type="OrthoDB" id="9804625at2"/>
<evidence type="ECO:0000259" key="6">
    <source>
        <dbReference type="PROSITE" id="PS50975"/>
    </source>
</evidence>
<dbReference type="InterPro" id="IPR016185">
    <property type="entry name" value="PreATP-grasp_dom_sf"/>
</dbReference>
<comment type="caution">
    <text evidence="7">The sequence shown here is derived from an EMBL/GenBank/DDBJ whole genome shotgun (WGS) entry which is preliminary data.</text>
</comment>
<dbReference type="UniPathway" id="UPA00074">
    <property type="reaction ID" value="UER00942"/>
</dbReference>
<dbReference type="Gene3D" id="3.30.1490.20">
    <property type="entry name" value="ATP-grasp fold, A domain"/>
    <property type="match status" value="1"/>
</dbReference>
<dbReference type="SUPFAM" id="SSF52440">
    <property type="entry name" value="PreATP-grasp domain"/>
    <property type="match status" value="1"/>
</dbReference>
<dbReference type="Gene3D" id="3.30.470.20">
    <property type="entry name" value="ATP-grasp fold, B domain"/>
    <property type="match status" value="1"/>
</dbReference>
<evidence type="ECO:0000313" key="8">
    <source>
        <dbReference type="Proteomes" id="UP000320225"/>
    </source>
</evidence>
<comment type="similarity">
    <text evidence="4 5">Belongs to the PurK/PurT family.</text>
</comment>
<dbReference type="PROSITE" id="PS50975">
    <property type="entry name" value="ATP_GRASP"/>
    <property type="match status" value="1"/>
</dbReference>
<evidence type="ECO:0000256" key="2">
    <source>
        <dbReference type="ARBA" id="ARBA00022755"/>
    </source>
</evidence>
<comment type="catalytic activity">
    <reaction evidence="4 5">
        <text>5-amino-1-(5-phospho-beta-D-ribosyl)imidazole + hydrogencarbonate + ATP = 5-carboxyamino-1-(5-phospho-D-ribosyl)imidazole + ADP + phosphate + 2 H(+)</text>
        <dbReference type="Rhea" id="RHEA:19317"/>
        <dbReference type="ChEBI" id="CHEBI:15378"/>
        <dbReference type="ChEBI" id="CHEBI:17544"/>
        <dbReference type="ChEBI" id="CHEBI:30616"/>
        <dbReference type="ChEBI" id="CHEBI:43474"/>
        <dbReference type="ChEBI" id="CHEBI:58730"/>
        <dbReference type="ChEBI" id="CHEBI:137981"/>
        <dbReference type="ChEBI" id="CHEBI:456216"/>
        <dbReference type="EC" id="6.3.4.18"/>
    </reaction>
</comment>
<dbReference type="NCBIfam" id="NF004679">
    <property type="entry name" value="PRK06019.1-5"/>
    <property type="match status" value="1"/>
</dbReference>
<dbReference type="Gene3D" id="3.40.50.20">
    <property type="match status" value="1"/>
</dbReference>
<dbReference type="NCBIfam" id="NF004677">
    <property type="entry name" value="PRK06019.1-3"/>
    <property type="match status" value="1"/>
</dbReference>
<reference evidence="7 8" key="1">
    <citation type="submission" date="2019-07" db="EMBL/GenBank/DDBJ databases">
        <title>Tepidimonas sediminis YIM 72259 draft genome.</title>
        <authorList>
            <person name="Da Costa M.S."/>
            <person name="Froufe H.J.C."/>
            <person name="Egas C."/>
            <person name="Albuquerque L."/>
        </authorList>
    </citation>
    <scope>NUCLEOTIDE SEQUENCE [LARGE SCALE GENOMIC DNA]</scope>
    <source>
        <strain evidence="7 8">YIM 72259</strain>
    </source>
</reference>
<keyword evidence="1 4" id="KW-0547">Nucleotide-binding</keyword>
<dbReference type="NCBIfam" id="TIGR01161">
    <property type="entry name" value="purK"/>
    <property type="match status" value="1"/>
</dbReference>
<dbReference type="GO" id="GO:0005524">
    <property type="term" value="F:ATP binding"/>
    <property type="evidence" value="ECO:0007669"/>
    <property type="project" value="UniProtKB-UniRule"/>
</dbReference>
<evidence type="ECO:0000256" key="4">
    <source>
        <dbReference type="HAMAP-Rule" id="MF_01928"/>
    </source>
</evidence>
<feature type="binding site" evidence="4">
    <location>
        <position position="115"/>
    </location>
    <ligand>
        <name>ATP</name>
        <dbReference type="ChEBI" id="CHEBI:30616"/>
    </ligand>
</feature>
<dbReference type="InterPro" id="IPR005875">
    <property type="entry name" value="PurK"/>
</dbReference>
<accession>A0A554WQH4</accession>
<feature type="domain" description="ATP-grasp" evidence="6">
    <location>
        <begin position="123"/>
        <end position="313"/>
    </location>
</feature>
<feature type="binding site" evidence="4">
    <location>
        <position position="224"/>
    </location>
    <ligand>
        <name>ATP</name>
        <dbReference type="ChEBI" id="CHEBI:30616"/>
    </ligand>
</feature>
<dbReference type="Proteomes" id="UP000320225">
    <property type="component" value="Unassembled WGS sequence"/>
</dbReference>
<comment type="function">
    <text evidence="4">Catalyzes the ATP-dependent conversion of 5-aminoimidazole ribonucleotide (AIR) and HCO(3)(-) to N5-carboxyaminoimidazole ribonucleotide (N5-CAIR).</text>
</comment>
<dbReference type="GO" id="GO:0034028">
    <property type="term" value="F:5-(carboxyamino)imidazole ribonucleotide synthase activity"/>
    <property type="evidence" value="ECO:0007669"/>
    <property type="project" value="UniProtKB-UniRule"/>
</dbReference>
<dbReference type="AlphaFoldDB" id="A0A554WQH4"/>
<dbReference type="RefSeq" id="WP_143894390.1">
    <property type="nucleotide sequence ID" value="NZ_VJND01000005.1"/>
</dbReference>
<evidence type="ECO:0000256" key="3">
    <source>
        <dbReference type="ARBA" id="ARBA00022840"/>
    </source>
</evidence>
<dbReference type="PANTHER" id="PTHR11609">
    <property type="entry name" value="PURINE BIOSYNTHESIS PROTEIN 6/7, PUR6/7"/>
    <property type="match status" value="1"/>
</dbReference>
<organism evidence="7 8">
    <name type="scientific">Tepidimonas sediminis</name>
    <dbReference type="NCBI Taxonomy" id="2588941"/>
    <lineage>
        <taxon>Bacteria</taxon>
        <taxon>Pseudomonadati</taxon>
        <taxon>Pseudomonadota</taxon>
        <taxon>Betaproteobacteria</taxon>
        <taxon>Burkholderiales</taxon>
        <taxon>Tepidimonas</taxon>
    </lineage>
</organism>
<sequence length="402" mass="42085">MSGVILPGPLAGGGRPATLGVLGGGQLGRMFVHAAQAMGFQAAVLDPDPASPAGRVADVHVATAYDDEQGLAQLMQRCEAVTTEFENVPAQVLASLAAHRPVAPGAAAVAVAQDRRAEKAHFAASARSSGIGPAPHAVIEAEADLARVPESLLPGILKTARLGYDGKGQRRVTRRDELAVAWAELGRVPCVLERQLALRDELSVIVARGADGAMVALPVQRNLHRHGILAVTEVFDGLLPARLAQQALAATQAIAAELGYVGVLCVEFFVVDDGSADGALVVNEMAPRPHNSGHYSIDACDVSQFELQVRALAGLPLVAPRAHSAAVMLNLLGDLWWRDGEPVTPDWAGVLALPGVHLHLYGKLDARPGRKMGHLTVTAADGHEARRVALQAAARLGLAPWR</sequence>
<keyword evidence="2 4" id="KW-0658">Purine biosynthesis</keyword>
<evidence type="ECO:0000256" key="1">
    <source>
        <dbReference type="ARBA" id="ARBA00022741"/>
    </source>
</evidence>
<dbReference type="GO" id="GO:0005829">
    <property type="term" value="C:cytosol"/>
    <property type="evidence" value="ECO:0007669"/>
    <property type="project" value="TreeGrafter"/>
</dbReference>
<dbReference type="EC" id="6.3.4.18" evidence="4 5"/>
<comment type="function">
    <text evidence="5">Catalyzes the ATP-dependent conversion of 5-aminoimidazole ribonucleotide (AIR) and HCO(3)- to N5-carboxyaminoimidazole ribonucleotide (N5-CAIR).</text>
</comment>
<dbReference type="InterPro" id="IPR011761">
    <property type="entry name" value="ATP-grasp"/>
</dbReference>
<feature type="binding site" evidence="4">
    <location>
        <position position="201"/>
    </location>
    <ligand>
        <name>ATP</name>
        <dbReference type="ChEBI" id="CHEBI:30616"/>
    </ligand>
</feature>
<dbReference type="Pfam" id="PF02222">
    <property type="entry name" value="ATP-grasp"/>
    <property type="match status" value="1"/>
</dbReference>
<dbReference type="Pfam" id="PF22660">
    <property type="entry name" value="RS_preATP-grasp-like"/>
    <property type="match status" value="1"/>
</dbReference>
<name>A0A554WQH4_9BURK</name>
<proteinExistence type="inferred from homology"/>